<dbReference type="EnsemblPlants" id="OGLUM03G08570.1">
    <property type="protein sequence ID" value="OGLUM03G08570.1"/>
    <property type="gene ID" value="OGLUM03G08570"/>
</dbReference>
<reference evidence="1" key="1">
    <citation type="submission" date="2015-04" db="UniProtKB">
        <authorList>
            <consortium name="EnsemblPlants"/>
        </authorList>
    </citation>
    <scope>IDENTIFICATION</scope>
</reference>
<accession>A0A0D9Z3Z4</accession>
<reference evidence="1" key="2">
    <citation type="submission" date="2018-05" db="EMBL/GenBank/DDBJ databases">
        <title>OgluRS3 (Oryza glumaepatula Reference Sequence Version 3).</title>
        <authorList>
            <person name="Zhang J."/>
            <person name="Kudrna D."/>
            <person name="Lee S."/>
            <person name="Talag J."/>
            <person name="Welchert J."/>
            <person name="Wing R.A."/>
        </authorList>
    </citation>
    <scope>NUCLEOTIDE SEQUENCE [LARGE SCALE GENOMIC DNA]</scope>
</reference>
<evidence type="ECO:0000313" key="1">
    <source>
        <dbReference type="EnsemblPlants" id="OGLUM03G08570.1"/>
    </source>
</evidence>
<name>A0A0D9Z3Z4_9ORYZ</name>
<evidence type="ECO:0000313" key="2">
    <source>
        <dbReference type="Proteomes" id="UP000026961"/>
    </source>
</evidence>
<protein>
    <submittedName>
        <fullName evidence="1">Uncharacterized protein</fullName>
    </submittedName>
</protein>
<dbReference type="Gramene" id="OGLUM03G08570.1">
    <property type="protein sequence ID" value="OGLUM03G08570.1"/>
    <property type="gene ID" value="OGLUM03G08570"/>
</dbReference>
<dbReference type="HOGENOM" id="CLU_188674_0_0_1"/>
<organism evidence="1">
    <name type="scientific">Oryza glumipatula</name>
    <dbReference type="NCBI Taxonomy" id="40148"/>
    <lineage>
        <taxon>Eukaryota</taxon>
        <taxon>Viridiplantae</taxon>
        <taxon>Streptophyta</taxon>
        <taxon>Embryophyta</taxon>
        <taxon>Tracheophyta</taxon>
        <taxon>Spermatophyta</taxon>
        <taxon>Magnoliopsida</taxon>
        <taxon>Liliopsida</taxon>
        <taxon>Poales</taxon>
        <taxon>Poaceae</taxon>
        <taxon>BOP clade</taxon>
        <taxon>Oryzoideae</taxon>
        <taxon>Oryzeae</taxon>
        <taxon>Oryzinae</taxon>
        <taxon>Oryza</taxon>
    </lineage>
</organism>
<dbReference type="AlphaFoldDB" id="A0A0D9Z3Z4"/>
<sequence length="90" mass="10352">MWEETRLCEEKGKRRRCARRCSEHRRQQEKDEPAVLVKREHPSGAVAVDAARHERLDRAVASDSAAATCDLWSAFDSMTRRKDTLDGLKL</sequence>
<dbReference type="Proteomes" id="UP000026961">
    <property type="component" value="Chromosome 3"/>
</dbReference>
<keyword evidence="2" id="KW-1185">Reference proteome</keyword>
<proteinExistence type="predicted"/>